<comment type="caution">
    <text evidence="9">The sequence shown here is derived from an EMBL/GenBank/DDBJ whole genome shotgun (WGS) entry which is preliminary data.</text>
</comment>
<keyword evidence="7" id="KW-1208">Phospholipid metabolism</keyword>
<evidence type="ECO:0000256" key="4">
    <source>
        <dbReference type="ARBA" id="ARBA00022737"/>
    </source>
</evidence>
<keyword evidence="2" id="KW-0444">Lipid biosynthesis</keyword>
<accession>A0ABQ0UHQ7</accession>
<dbReference type="SUPFAM" id="SSF56024">
    <property type="entry name" value="Phospholipase D/nuclease"/>
    <property type="match status" value="2"/>
</dbReference>
<organism evidence="9 10">
    <name type="scientific">Pseudoalteromonas atlantica</name>
    <name type="common">Alteromonas atlantica</name>
    <dbReference type="NCBI Taxonomy" id="288"/>
    <lineage>
        <taxon>Bacteria</taxon>
        <taxon>Pseudomonadati</taxon>
        <taxon>Pseudomonadota</taxon>
        <taxon>Gammaproteobacteria</taxon>
        <taxon>Alteromonadales</taxon>
        <taxon>Pseudoalteromonadaceae</taxon>
        <taxon>Pseudoalteromonas</taxon>
    </lineage>
</organism>
<dbReference type="InterPro" id="IPR001736">
    <property type="entry name" value="PLipase_D/transphosphatidylase"/>
</dbReference>
<dbReference type="Pfam" id="PF13091">
    <property type="entry name" value="PLDc_2"/>
    <property type="match status" value="2"/>
</dbReference>
<dbReference type="InterPro" id="IPR025202">
    <property type="entry name" value="PLD-like_dom"/>
</dbReference>
<feature type="domain" description="PLD phosphodiesterase" evidence="8">
    <location>
        <begin position="122"/>
        <end position="148"/>
    </location>
</feature>
<reference evidence="9 10" key="1">
    <citation type="submission" date="2019-07" db="EMBL/GenBank/DDBJ databases">
        <title>Whole genome shotgun sequence of Pseudoalteromonas atlantica NBRC 103033.</title>
        <authorList>
            <person name="Hosoyama A."/>
            <person name="Uohara A."/>
            <person name="Ohji S."/>
            <person name="Ichikawa N."/>
        </authorList>
    </citation>
    <scope>NUCLEOTIDE SEQUENCE [LARGE SCALE GENOMIC DNA]</scope>
    <source>
        <strain evidence="9 10">NBRC 103033</strain>
    </source>
</reference>
<dbReference type="CDD" id="cd09134">
    <property type="entry name" value="PLDc_PSS_G_neg_1"/>
    <property type="match status" value="1"/>
</dbReference>
<dbReference type="PIRSF" id="PIRSF000850">
    <property type="entry name" value="Phospholipase_D_PSS"/>
    <property type="match status" value="1"/>
</dbReference>
<dbReference type="NCBIfam" id="NF006946">
    <property type="entry name" value="PRK09428.1"/>
    <property type="match status" value="1"/>
</dbReference>
<evidence type="ECO:0000256" key="6">
    <source>
        <dbReference type="ARBA" id="ARBA00023209"/>
    </source>
</evidence>
<dbReference type="Gene3D" id="3.30.870.10">
    <property type="entry name" value="Endonuclease Chain A"/>
    <property type="match status" value="2"/>
</dbReference>
<comment type="similarity">
    <text evidence="1">Belongs to the CDP-alcohol phosphatidyltransferase class-II family.</text>
</comment>
<keyword evidence="10" id="KW-1185">Reference proteome</keyword>
<protein>
    <submittedName>
        <fullName evidence="9">CDP-diacylglycerol--serine O-phosphatidyltransferase</fullName>
    </submittedName>
</protein>
<dbReference type="PANTHER" id="PTHR12586:SF1">
    <property type="entry name" value="CDP-DIACYLGLYCEROL--GLYCEROL-3-PHOSPHATE 3-PHOSPHATIDYLTRANSFERASE, MITOCHONDRIAL"/>
    <property type="match status" value="1"/>
</dbReference>
<dbReference type="PANTHER" id="PTHR12586">
    <property type="entry name" value="CDP-DIACYLGLYCEROL--SERINE O-PHOSPHATIDYLTRANSFERASE"/>
    <property type="match status" value="1"/>
</dbReference>
<dbReference type="InterPro" id="IPR016270">
    <property type="entry name" value="PGS1"/>
</dbReference>
<gene>
    <name evidence="9" type="ORF">PAT01_32980</name>
</gene>
<evidence type="ECO:0000313" key="10">
    <source>
        <dbReference type="Proteomes" id="UP000321189"/>
    </source>
</evidence>
<evidence type="ECO:0000256" key="5">
    <source>
        <dbReference type="ARBA" id="ARBA00023098"/>
    </source>
</evidence>
<keyword evidence="6" id="KW-0594">Phospholipid biosynthesis</keyword>
<evidence type="ECO:0000256" key="7">
    <source>
        <dbReference type="ARBA" id="ARBA00023264"/>
    </source>
</evidence>
<evidence type="ECO:0000256" key="2">
    <source>
        <dbReference type="ARBA" id="ARBA00022516"/>
    </source>
</evidence>
<dbReference type="CDD" id="cd09136">
    <property type="entry name" value="PLDc_PSS_G_neg_2"/>
    <property type="match status" value="1"/>
</dbReference>
<dbReference type="Proteomes" id="UP000321189">
    <property type="component" value="Unassembled WGS sequence"/>
</dbReference>
<evidence type="ECO:0000313" key="9">
    <source>
        <dbReference type="EMBL" id="GEK77994.1"/>
    </source>
</evidence>
<feature type="domain" description="PLD phosphodiesterase" evidence="8">
    <location>
        <begin position="342"/>
        <end position="369"/>
    </location>
</feature>
<dbReference type="RefSeq" id="WP_029772425.1">
    <property type="nucleotide sequence ID" value="NZ_BJUT01000051.1"/>
</dbReference>
<evidence type="ECO:0000259" key="8">
    <source>
        <dbReference type="SMART" id="SM00155"/>
    </source>
</evidence>
<name>A0ABQ0UHQ7_PSEAF</name>
<dbReference type="SMART" id="SM00155">
    <property type="entry name" value="PLDc"/>
    <property type="match status" value="2"/>
</dbReference>
<dbReference type="EMBL" id="BJUT01000051">
    <property type="protein sequence ID" value="GEK77994.1"/>
    <property type="molecule type" value="Genomic_DNA"/>
</dbReference>
<keyword evidence="5" id="KW-0443">Lipid metabolism</keyword>
<evidence type="ECO:0000256" key="1">
    <source>
        <dbReference type="ARBA" id="ARBA00010682"/>
    </source>
</evidence>
<proteinExistence type="inferred from homology"/>
<sequence length="441" mass="50780">MLFWQEKPAFGLTSKDVNVLTNAQEYRTQLLRLISNAKKRIYITALYLQDDEAGREILEALHRVSLANPNLEIKVLVDFHRAQRGLIGAKKSDGNASLYCDYLEKFKSNVQVYGVPVKAKELFGVLHLKGFVVDDTLLYSGASLNNVYLQYNERYRLDRYFLVDQAALCDSVVDFIESKLIGSQAVPRIDTRPLKRLIDFKFEQKQLMRELKSASYANPTTPNTDPLGVRLFLGLGRRNNSLNRLIKNLFDTTEQELVLYTPYFNFPAPLMRSLRRLLKQGKQVTIVVGDKTANDFYLPPSEPFSKIGALPYLYETILHKFVKSQKRHIDNGNLNVYLWKHESNSFHLKGICADRQRHLLSGHNLNPRAWGLDIENGILIEDPQQSIMQAIDNEKQEILKHCRRLTGPNDLETVENYPQPVKKLLGQAKRVKVDFIIKRFI</sequence>
<keyword evidence="3" id="KW-0808">Transferase</keyword>
<keyword evidence="4" id="KW-0677">Repeat</keyword>
<evidence type="ECO:0000256" key="3">
    <source>
        <dbReference type="ARBA" id="ARBA00022679"/>
    </source>
</evidence>